<dbReference type="InterPro" id="IPR004323">
    <property type="entry name" value="Ion_tolerance_CutA"/>
</dbReference>
<proteinExistence type="predicted"/>
<evidence type="ECO:0000313" key="1">
    <source>
        <dbReference type="EMBL" id="ERJ11846.1"/>
    </source>
</evidence>
<dbReference type="STRING" id="1033810.HLPCO_002085"/>
<dbReference type="InterPro" id="IPR015867">
    <property type="entry name" value="N-reg_PII/ATP_PRibTrfase_C"/>
</dbReference>
<organism evidence="1 2">
    <name type="scientific">Haloplasma contractile SSD-17B</name>
    <dbReference type="NCBI Taxonomy" id="1033810"/>
    <lineage>
        <taxon>Bacteria</taxon>
        <taxon>Bacillati</taxon>
        <taxon>Mycoplasmatota</taxon>
        <taxon>Mollicutes</taxon>
        <taxon>Haloplasmatales</taxon>
        <taxon>Haloplasmataceae</taxon>
        <taxon>Haloplasma</taxon>
    </lineage>
</organism>
<dbReference type="Gene3D" id="3.30.70.120">
    <property type="match status" value="1"/>
</dbReference>
<sequence length="111" mass="12818">MEIKQAKFEVYIPEDYFLKLHNALNEIGALTIGDYDHCLSTTKVTGYWRPLEGADPYDGKIGEISKAEELKVEFRCSEKKVLEAISVIRKLHPYEKPLFNVIPVINKNYEL</sequence>
<evidence type="ECO:0000313" key="2">
    <source>
        <dbReference type="Proteomes" id="UP000005707"/>
    </source>
</evidence>
<dbReference type="InterPro" id="IPR036069">
    <property type="entry name" value="DUF34/NIF3_sf"/>
</dbReference>
<accession>U2EAJ4</accession>
<name>U2EAJ4_9MOLU</name>
<dbReference type="eggNOG" id="COG3323">
    <property type="taxonomic scope" value="Bacteria"/>
</dbReference>
<dbReference type="GO" id="GO:0016787">
    <property type="term" value="F:hydrolase activity"/>
    <property type="evidence" value="ECO:0007669"/>
    <property type="project" value="UniProtKB-KW"/>
</dbReference>
<gene>
    <name evidence="1" type="ORF">HLPCO_002085</name>
</gene>
<keyword evidence="1" id="KW-0378">Hydrolase</keyword>
<dbReference type="AlphaFoldDB" id="U2EAJ4"/>
<dbReference type="SUPFAM" id="SSF102705">
    <property type="entry name" value="NIF3 (NGG1p interacting factor 3)-like"/>
    <property type="match status" value="1"/>
</dbReference>
<protein>
    <submittedName>
        <fullName evidence="1">Phosphoserine phosphatase protein</fullName>
        <ecNumber evidence="1">3.1.3.3</ecNumber>
    </submittedName>
</protein>
<dbReference type="PANTHER" id="PTHR41774:SF1">
    <property type="entry name" value="NGG1P INTERACTING FACTOR NIF3"/>
    <property type="match status" value="1"/>
</dbReference>
<dbReference type="InParanoid" id="U2EAJ4"/>
<dbReference type="EMBL" id="AFNU02000007">
    <property type="protein sequence ID" value="ERJ11846.1"/>
    <property type="molecule type" value="Genomic_DNA"/>
</dbReference>
<dbReference type="GO" id="GO:0010038">
    <property type="term" value="P:response to metal ion"/>
    <property type="evidence" value="ECO:0007669"/>
    <property type="project" value="InterPro"/>
</dbReference>
<reference evidence="1 2" key="1">
    <citation type="journal article" date="2011" name="J. Bacteriol.">
        <title>Genome sequence of Haloplasma contractile, an unusual contractile bacterium from a deep-sea anoxic brine lake.</title>
        <authorList>
            <person name="Antunes A."/>
            <person name="Alam I."/>
            <person name="El Dorry H."/>
            <person name="Siam R."/>
            <person name="Robertson A."/>
            <person name="Bajic V.B."/>
            <person name="Stingl U."/>
        </authorList>
    </citation>
    <scope>NUCLEOTIDE SEQUENCE [LARGE SCALE GENOMIC DNA]</scope>
    <source>
        <strain evidence="1 2">SSD-17B</strain>
    </source>
</reference>
<dbReference type="OrthoDB" id="9795763at2"/>
<dbReference type="RefSeq" id="WP_008824532.1">
    <property type="nucleotide sequence ID" value="NZ_AFNU02000007.1"/>
</dbReference>
<dbReference type="Pfam" id="PF03091">
    <property type="entry name" value="CutA1"/>
    <property type="match status" value="1"/>
</dbReference>
<dbReference type="Proteomes" id="UP000005707">
    <property type="component" value="Unassembled WGS sequence"/>
</dbReference>
<dbReference type="PANTHER" id="PTHR41774">
    <property type="match status" value="1"/>
</dbReference>
<reference evidence="1 2" key="2">
    <citation type="journal article" date="2013" name="PLoS ONE">
        <title>INDIGO - INtegrated Data Warehouse of MIcrobial GenOmes with Examples from the Red Sea Extremophiles.</title>
        <authorList>
            <person name="Alam I."/>
            <person name="Antunes A."/>
            <person name="Kamau A.A."/>
            <person name="Ba Alawi W."/>
            <person name="Kalkatawi M."/>
            <person name="Stingl U."/>
            <person name="Bajic V.B."/>
        </authorList>
    </citation>
    <scope>NUCLEOTIDE SEQUENCE [LARGE SCALE GENOMIC DNA]</scope>
    <source>
        <strain evidence="1 2">SSD-17B</strain>
    </source>
</reference>
<comment type="caution">
    <text evidence="1">The sequence shown here is derived from an EMBL/GenBank/DDBJ whole genome shotgun (WGS) entry which is preliminary data.</text>
</comment>
<dbReference type="EC" id="3.1.3.3" evidence="1"/>
<keyword evidence="2" id="KW-1185">Reference proteome</keyword>